<evidence type="ECO:0000313" key="2">
    <source>
        <dbReference type="Proteomes" id="UP001055117"/>
    </source>
</evidence>
<reference evidence="1 2" key="1">
    <citation type="journal article" date="2021" name="Front. Microbiol.">
        <title>Comprehensive Comparative Genomics and Phenotyping of Methylobacterium Species.</title>
        <authorList>
            <person name="Alessa O."/>
            <person name="Ogura Y."/>
            <person name="Fujitani Y."/>
            <person name="Takami H."/>
            <person name="Hayashi T."/>
            <person name="Sahin N."/>
            <person name="Tani A."/>
        </authorList>
    </citation>
    <scope>NUCLEOTIDE SEQUENCE [LARGE SCALE GENOMIC DNA]</scope>
    <source>
        <strain evidence="1 2">DSM 23679</strain>
    </source>
</reference>
<organism evidence="1 2">
    <name type="scientific">Methylobacterium cerastii</name>
    <dbReference type="NCBI Taxonomy" id="932741"/>
    <lineage>
        <taxon>Bacteria</taxon>
        <taxon>Pseudomonadati</taxon>
        <taxon>Pseudomonadota</taxon>
        <taxon>Alphaproteobacteria</taxon>
        <taxon>Hyphomicrobiales</taxon>
        <taxon>Methylobacteriaceae</taxon>
        <taxon>Methylobacterium</taxon>
    </lineage>
</organism>
<dbReference type="Proteomes" id="UP001055117">
    <property type="component" value="Unassembled WGS sequence"/>
</dbReference>
<comment type="caution">
    <text evidence="1">The sequence shown here is derived from an EMBL/GenBank/DDBJ whole genome shotgun (WGS) entry which is preliminary data.</text>
</comment>
<evidence type="ECO:0000313" key="1">
    <source>
        <dbReference type="EMBL" id="GJD42718.1"/>
    </source>
</evidence>
<proteinExistence type="predicted"/>
<keyword evidence="2" id="KW-1185">Reference proteome</keyword>
<name>A0ABQ4QC22_9HYPH</name>
<dbReference type="RefSeq" id="WP_147751315.1">
    <property type="nucleotide sequence ID" value="NZ_BPQG01000006.1"/>
</dbReference>
<accession>A0ABQ4QC22</accession>
<dbReference type="EMBL" id="BPQG01000006">
    <property type="protein sequence ID" value="GJD42718.1"/>
    <property type="molecule type" value="Genomic_DNA"/>
</dbReference>
<protein>
    <submittedName>
        <fullName evidence="1">Uncharacterized protein</fullName>
    </submittedName>
</protein>
<gene>
    <name evidence="1" type="ORF">AFCDBAGC_0557</name>
</gene>
<sequence length="69" mass="7341">MGHKFHLGQLVRRRDLAAARNGNRIFEVIGLLPADAGAPGYRIRSTEAGTHEVREDGLTAASCCPAPAT</sequence>